<dbReference type="SUPFAM" id="SSF56801">
    <property type="entry name" value="Acetyl-CoA synthetase-like"/>
    <property type="match status" value="1"/>
</dbReference>
<gene>
    <name evidence="2" type="ORF">GTH24_09185</name>
</gene>
<reference evidence="2 3" key="1">
    <citation type="submission" date="2020-01" db="EMBL/GenBank/DDBJ databases">
        <title>The genomic epidemiology of tigecycline resistance gene tet(X) variants in a swine farm in China.</title>
        <authorList>
            <person name="Peng K."/>
            <person name="Li R."/>
        </authorList>
    </citation>
    <scope>NUCLEOTIDE SEQUENCE [LARGE SCALE GENOMIC DNA]</scope>
    <source>
        <strain evidence="2 3">ZN3</strain>
    </source>
</reference>
<dbReference type="AlphaFoldDB" id="A0A6G6SLX8"/>
<name>A0A6G6SLX8_PROVU</name>
<protein>
    <recommendedName>
        <fullName evidence="1">Acyl-protein synthetase LuxE domain-containing protein</fullName>
    </recommendedName>
</protein>
<dbReference type="EMBL" id="CP047344">
    <property type="protein sequence ID" value="QIF94059.1"/>
    <property type="molecule type" value="Genomic_DNA"/>
</dbReference>
<dbReference type="Gene3D" id="3.40.50.12780">
    <property type="entry name" value="N-terminal domain of ligase-like"/>
    <property type="match status" value="1"/>
</dbReference>
<feature type="domain" description="Acyl-protein synthetase LuxE" evidence="1">
    <location>
        <begin position="57"/>
        <end position="338"/>
    </location>
</feature>
<dbReference type="Proteomes" id="UP000503287">
    <property type="component" value="Chromosome"/>
</dbReference>
<dbReference type="Pfam" id="PF04443">
    <property type="entry name" value="LuxE"/>
    <property type="match status" value="1"/>
</dbReference>
<dbReference type="InterPro" id="IPR042099">
    <property type="entry name" value="ANL_N_sf"/>
</dbReference>
<evidence type="ECO:0000313" key="2">
    <source>
        <dbReference type="EMBL" id="QIF94059.1"/>
    </source>
</evidence>
<evidence type="ECO:0000259" key="1">
    <source>
        <dbReference type="Pfam" id="PF04443"/>
    </source>
</evidence>
<accession>A0A6G6SLX8</accession>
<dbReference type="RefSeq" id="WP_072068050.1">
    <property type="nucleotide sequence ID" value="NZ_CP047344.1"/>
</dbReference>
<proteinExistence type="predicted"/>
<sequence>MSEKQRHKIDSLANLTQPYAVDSFDDALFTASMDEADIWHRQYNANYQSLWEKIPQPVIPVNLFKTMDLATPTHCNGIWLNSSGTGQQGKTQVFFDENSLKRIETAMIQIFYHNSLISTNPAHFLMLSPDPQSGDHAGFATAFLKFTQCAPIKELVFTVSEQGQFDTKLAWSTLQRWANDPAPIYILGLTLFFEHLCLSRPEPFTLLSPIKGLTGGGWKGMTKRLERPDIIQGLKETLHAPNVDIRDIYGMTEHPLHYISCSEGHFHIPAYSRFAIIDETGDRAPEGKTGFIQLENPFFDSLPSQRLLTQDLGIWGTQCACGHSLPYIHYIGRATSPEGTCAAQIK</sequence>
<dbReference type="GO" id="GO:0008218">
    <property type="term" value="P:bioluminescence"/>
    <property type="evidence" value="ECO:0007669"/>
    <property type="project" value="InterPro"/>
</dbReference>
<dbReference type="InterPro" id="IPR007534">
    <property type="entry name" value="LuxE"/>
</dbReference>
<dbReference type="GO" id="GO:0047474">
    <property type="term" value="F:long-chain fatty acid--protein ligase activity"/>
    <property type="evidence" value="ECO:0007669"/>
    <property type="project" value="InterPro"/>
</dbReference>
<organism evidence="2 3">
    <name type="scientific">Proteus vulgaris</name>
    <dbReference type="NCBI Taxonomy" id="585"/>
    <lineage>
        <taxon>Bacteria</taxon>
        <taxon>Pseudomonadati</taxon>
        <taxon>Pseudomonadota</taxon>
        <taxon>Gammaproteobacteria</taxon>
        <taxon>Enterobacterales</taxon>
        <taxon>Morganellaceae</taxon>
        <taxon>Proteus</taxon>
    </lineage>
</organism>
<evidence type="ECO:0000313" key="3">
    <source>
        <dbReference type="Proteomes" id="UP000503287"/>
    </source>
</evidence>
<dbReference type="OrthoDB" id="6761572at2"/>
<keyword evidence="3" id="KW-1185">Reference proteome</keyword>